<dbReference type="InterPro" id="IPR053896">
    <property type="entry name" value="BTN3A2-like_Ig-C"/>
</dbReference>
<accession>A0A3B4Y184</accession>
<dbReference type="CTD" id="101884674"/>
<dbReference type="AlphaFoldDB" id="A0A3B4Y184"/>
<reference evidence="7" key="2">
    <citation type="submission" date="2025-09" db="UniProtKB">
        <authorList>
            <consortium name="Ensembl"/>
        </authorList>
    </citation>
    <scope>IDENTIFICATION</scope>
</reference>
<name>A0A3B4Y184_SERLL</name>
<dbReference type="STRING" id="1841481.ENSSLDP00000023047"/>
<sequence length="352" mass="38675">MVVHLLVFLLSCRIQAVGAQMKLSPETLTVLRGEEARFTCSPNTQWTAMVWLLDGTVALTISKLHGVLPSTNTNVTAEKSQISKDSWVFVLKSTERNNQGQVTCDLQDFDRKTASLFVQEKGSVKVFGDNKLAFQGQSVLFECQAVGWYPEPRLQWQVNDRKVSQGEYNISSEESGKSLFTVSSNLSVTAAKSSYVCCLASVSALPTPLKSSVRLTVVAEVVQEGDDCTVPLAVTASLSALLLLLLLCICTVLCYRQRRQAKPSPQAAIWFDQSEVGKRSVAEVTAGEVNLGYSSEGPTDADYNELIMTTHSQKDFASFRKAPDVVHCSSLSVHSESQEEENYKNIKRITTV</sequence>
<dbReference type="InterPro" id="IPR007110">
    <property type="entry name" value="Ig-like_dom"/>
</dbReference>
<feature type="chain" id="PRO_5017196626" evidence="5">
    <location>
        <begin position="20"/>
        <end position="352"/>
    </location>
</feature>
<dbReference type="PROSITE" id="PS50835">
    <property type="entry name" value="IG_LIKE"/>
    <property type="match status" value="2"/>
</dbReference>
<evidence type="ECO:0000256" key="2">
    <source>
        <dbReference type="ARBA" id="ARBA00023136"/>
    </source>
</evidence>
<dbReference type="OrthoDB" id="8822248at2759"/>
<dbReference type="SUPFAM" id="SSF48726">
    <property type="entry name" value="Immunoglobulin"/>
    <property type="match status" value="2"/>
</dbReference>
<proteinExistence type="predicted"/>
<dbReference type="Proteomes" id="UP000261360">
    <property type="component" value="Unplaced"/>
</dbReference>
<evidence type="ECO:0000313" key="8">
    <source>
        <dbReference type="Proteomes" id="UP000261360"/>
    </source>
</evidence>
<dbReference type="InterPro" id="IPR013783">
    <property type="entry name" value="Ig-like_fold"/>
</dbReference>
<keyword evidence="5" id="KW-0732">Signal</keyword>
<comment type="subcellular location">
    <subcellularLocation>
        <location evidence="1">Membrane</location>
    </subcellularLocation>
</comment>
<dbReference type="SMART" id="SM00409">
    <property type="entry name" value="IG"/>
    <property type="match status" value="2"/>
</dbReference>
<organism evidence="7 8">
    <name type="scientific">Seriola lalandi dorsalis</name>
    <dbReference type="NCBI Taxonomy" id="1841481"/>
    <lineage>
        <taxon>Eukaryota</taxon>
        <taxon>Metazoa</taxon>
        <taxon>Chordata</taxon>
        <taxon>Craniata</taxon>
        <taxon>Vertebrata</taxon>
        <taxon>Euteleostomi</taxon>
        <taxon>Actinopterygii</taxon>
        <taxon>Neopterygii</taxon>
        <taxon>Teleostei</taxon>
        <taxon>Neoteleostei</taxon>
        <taxon>Acanthomorphata</taxon>
        <taxon>Carangaria</taxon>
        <taxon>Carangiformes</taxon>
        <taxon>Carangidae</taxon>
        <taxon>Seriola</taxon>
    </lineage>
</organism>
<dbReference type="Gene3D" id="2.60.40.10">
    <property type="entry name" value="Immunoglobulins"/>
    <property type="match status" value="2"/>
</dbReference>
<dbReference type="GeneTree" id="ENSGT00940000165615"/>
<feature type="domain" description="Ig-like" evidence="6">
    <location>
        <begin position="135"/>
        <end position="216"/>
    </location>
</feature>
<evidence type="ECO:0000256" key="5">
    <source>
        <dbReference type="SAM" id="SignalP"/>
    </source>
</evidence>
<dbReference type="InterPro" id="IPR036179">
    <property type="entry name" value="Ig-like_dom_sf"/>
</dbReference>
<feature type="transmembrane region" description="Helical" evidence="4">
    <location>
        <begin position="232"/>
        <end position="255"/>
    </location>
</feature>
<dbReference type="Ensembl" id="ENSSLDT00000023787.1">
    <property type="protein sequence ID" value="ENSSLDP00000023047.1"/>
    <property type="gene ID" value="ENSSLDG00000017997.1"/>
</dbReference>
<feature type="signal peptide" evidence="5">
    <location>
        <begin position="1"/>
        <end position="19"/>
    </location>
</feature>
<dbReference type="KEGG" id="slal:111654572"/>
<evidence type="ECO:0000256" key="1">
    <source>
        <dbReference type="ARBA" id="ARBA00004370"/>
    </source>
</evidence>
<keyword evidence="3" id="KW-0393">Immunoglobulin domain</keyword>
<evidence type="ECO:0000256" key="4">
    <source>
        <dbReference type="SAM" id="Phobius"/>
    </source>
</evidence>
<evidence type="ECO:0000259" key="6">
    <source>
        <dbReference type="PROSITE" id="PS50835"/>
    </source>
</evidence>
<dbReference type="GO" id="GO:0016020">
    <property type="term" value="C:membrane"/>
    <property type="evidence" value="ECO:0007669"/>
    <property type="project" value="UniProtKB-SubCell"/>
</dbReference>
<reference evidence="7" key="1">
    <citation type="submission" date="2025-08" db="UniProtKB">
        <authorList>
            <consortium name="Ensembl"/>
        </authorList>
    </citation>
    <scope>IDENTIFICATION</scope>
</reference>
<keyword evidence="2 4" id="KW-0472">Membrane</keyword>
<protein>
    <submittedName>
        <fullName evidence="7">Immunoglobulin superfamily member 5-like</fullName>
    </submittedName>
</protein>
<evidence type="ECO:0000256" key="3">
    <source>
        <dbReference type="ARBA" id="ARBA00023319"/>
    </source>
</evidence>
<keyword evidence="4" id="KW-0812">Transmembrane</keyword>
<dbReference type="PANTHER" id="PTHR44991:SF1">
    <property type="entry name" value="IMMUNOGLOBULIN SUPERFAMILY MEMBER 5"/>
    <property type="match status" value="1"/>
</dbReference>
<dbReference type="Pfam" id="PF22705">
    <property type="entry name" value="C2-set_3"/>
    <property type="match status" value="1"/>
</dbReference>
<dbReference type="PANTHER" id="PTHR44991">
    <property type="entry name" value="IMMUNOGLOBULIN SUPERFAMILY MEMBER 5"/>
    <property type="match status" value="1"/>
</dbReference>
<feature type="domain" description="Ig-like" evidence="6">
    <location>
        <begin position="19"/>
        <end position="115"/>
    </location>
</feature>
<dbReference type="InterPro" id="IPR003599">
    <property type="entry name" value="Ig_sub"/>
</dbReference>
<keyword evidence="8" id="KW-1185">Reference proteome</keyword>
<keyword evidence="4" id="KW-1133">Transmembrane helix</keyword>
<evidence type="ECO:0000313" key="7">
    <source>
        <dbReference type="Ensembl" id="ENSSLDP00000023047.1"/>
    </source>
</evidence>
<dbReference type="RefSeq" id="XP_023261411.1">
    <property type="nucleotide sequence ID" value="XM_023405643.1"/>
</dbReference>
<dbReference type="GeneID" id="111654572"/>